<comment type="caution">
    <text evidence="8">The sequence shown here is derived from an EMBL/GenBank/DDBJ whole genome shotgun (WGS) entry which is preliminary data.</text>
</comment>
<sequence length="218" mass="23794">MIMPHPQRSPAATTSRPLPWCTLLLCAATVALSVHAAIEISGTWLGKVKIVQLEHYGLRFGHLRDLELWRLVTAQLIHVKQLHMVGDVFCLLLVGAAVERHVGSLRLFVLWLVGGSIAMLISTLSVEYPWNLGTGSSQAIMAIAGAGLWLMLTGVDRSKFMRWAVGFSIGLAFVIDLVHVYYPKPGHVSGVLLGLLIASFFYRNTHNGRPAAIGQPVP</sequence>
<dbReference type="GO" id="GO:0004252">
    <property type="term" value="F:serine-type endopeptidase activity"/>
    <property type="evidence" value="ECO:0007669"/>
    <property type="project" value="InterPro"/>
</dbReference>
<evidence type="ECO:0000259" key="7">
    <source>
        <dbReference type="Pfam" id="PF01694"/>
    </source>
</evidence>
<keyword evidence="4 5" id="KW-0472">Membrane</keyword>
<proteinExistence type="predicted"/>
<feature type="domain" description="Peptidase S54 rhomboid" evidence="7">
    <location>
        <begin position="67"/>
        <end position="203"/>
    </location>
</feature>
<accession>A0A5C4RUH8</accession>
<gene>
    <name evidence="8" type="ORF">E1B00_00440</name>
</gene>
<keyword evidence="2 5" id="KW-0812">Transmembrane</keyword>
<dbReference type="PANTHER" id="PTHR43066:SF5">
    <property type="entry name" value="RHOMBOID-LIKE PROTEIN 11, CHLOROPLASTIC-RELATED"/>
    <property type="match status" value="1"/>
</dbReference>
<dbReference type="GO" id="GO:0006508">
    <property type="term" value="P:proteolysis"/>
    <property type="evidence" value="ECO:0007669"/>
    <property type="project" value="UniProtKB-KW"/>
</dbReference>
<evidence type="ECO:0000256" key="5">
    <source>
        <dbReference type="SAM" id="Phobius"/>
    </source>
</evidence>
<evidence type="ECO:0000313" key="9">
    <source>
        <dbReference type="Proteomes" id="UP000305760"/>
    </source>
</evidence>
<reference evidence="8 9" key="1">
    <citation type="submission" date="2019-03" db="EMBL/GenBank/DDBJ databases">
        <title>Arenimonas daejeonensis sp. nov., isolated from compost.</title>
        <authorList>
            <person name="Jeon C.O."/>
        </authorList>
    </citation>
    <scope>NUCLEOTIDE SEQUENCE [LARGE SCALE GENOMIC DNA]</scope>
    <source>
        <strain evidence="8 9">R29</strain>
    </source>
</reference>
<dbReference type="OrthoDB" id="9778341at2"/>
<feature type="transmembrane region" description="Helical" evidence="5">
    <location>
        <begin position="163"/>
        <end position="182"/>
    </location>
</feature>
<dbReference type="AlphaFoldDB" id="A0A5C4RUH8"/>
<dbReference type="InterPro" id="IPR035952">
    <property type="entry name" value="Rhomboid-like_sf"/>
</dbReference>
<evidence type="ECO:0000256" key="2">
    <source>
        <dbReference type="ARBA" id="ARBA00022692"/>
    </source>
</evidence>
<dbReference type="InterPro" id="IPR022764">
    <property type="entry name" value="Peptidase_S54_rhomboid_dom"/>
</dbReference>
<protein>
    <submittedName>
        <fullName evidence="8">Rhomboid family intramembrane serine protease</fullName>
    </submittedName>
</protein>
<keyword evidence="6" id="KW-0732">Signal</keyword>
<dbReference type="Pfam" id="PF01694">
    <property type="entry name" value="Rhomboid"/>
    <property type="match status" value="1"/>
</dbReference>
<comment type="subcellular location">
    <subcellularLocation>
        <location evidence="1">Membrane</location>
        <topology evidence="1">Multi-pass membrane protein</topology>
    </subcellularLocation>
</comment>
<dbReference type="EMBL" id="SMDR01000001">
    <property type="protein sequence ID" value="TNJ34297.1"/>
    <property type="molecule type" value="Genomic_DNA"/>
</dbReference>
<feature type="transmembrane region" description="Helical" evidence="5">
    <location>
        <begin position="188"/>
        <end position="205"/>
    </location>
</feature>
<dbReference type="RefSeq" id="WP_139444706.1">
    <property type="nucleotide sequence ID" value="NZ_SMDR01000001.1"/>
</dbReference>
<evidence type="ECO:0000256" key="3">
    <source>
        <dbReference type="ARBA" id="ARBA00022989"/>
    </source>
</evidence>
<keyword evidence="8" id="KW-0645">Protease</keyword>
<evidence type="ECO:0000256" key="1">
    <source>
        <dbReference type="ARBA" id="ARBA00004141"/>
    </source>
</evidence>
<feature type="chain" id="PRO_5022987453" evidence="6">
    <location>
        <begin position="37"/>
        <end position="218"/>
    </location>
</feature>
<evidence type="ECO:0000256" key="4">
    <source>
        <dbReference type="ARBA" id="ARBA00023136"/>
    </source>
</evidence>
<feature type="transmembrane region" description="Helical" evidence="5">
    <location>
        <begin position="105"/>
        <end position="126"/>
    </location>
</feature>
<feature type="transmembrane region" description="Helical" evidence="5">
    <location>
        <begin position="132"/>
        <end position="151"/>
    </location>
</feature>
<dbReference type="SUPFAM" id="SSF144091">
    <property type="entry name" value="Rhomboid-like"/>
    <property type="match status" value="1"/>
</dbReference>
<organism evidence="8 9">
    <name type="scientific">Arenimonas terrae</name>
    <dbReference type="NCBI Taxonomy" id="2546226"/>
    <lineage>
        <taxon>Bacteria</taxon>
        <taxon>Pseudomonadati</taxon>
        <taxon>Pseudomonadota</taxon>
        <taxon>Gammaproteobacteria</taxon>
        <taxon>Lysobacterales</taxon>
        <taxon>Lysobacteraceae</taxon>
        <taxon>Arenimonas</taxon>
    </lineage>
</organism>
<dbReference type="GO" id="GO:0016020">
    <property type="term" value="C:membrane"/>
    <property type="evidence" value="ECO:0007669"/>
    <property type="project" value="UniProtKB-SubCell"/>
</dbReference>
<keyword evidence="9" id="KW-1185">Reference proteome</keyword>
<evidence type="ECO:0000313" key="8">
    <source>
        <dbReference type="EMBL" id="TNJ34297.1"/>
    </source>
</evidence>
<evidence type="ECO:0000256" key="6">
    <source>
        <dbReference type="SAM" id="SignalP"/>
    </source>
</evidence>
<dbReference type="PANTHER" id="PTHR43066">
    <property type="entry name" value="RHOMBOID-RELATED PROTEIN"/>
    <property type="match status" value="1"/>
</dbReference>
<keyword evidence="8" id="KW-0378">Hydrolase</keyword>
<name>A0A5C4RUH8_9GAMM</name>
<dbReference type="Gene3D" id="1.20.1540.10">
    <property type="entry name" value="Rhomboid-like"/>
    <property type="match status" value="1"/>
</dbReference>
<keyword evidence="3 5" id="KW-1133">Transmembrane helix</keyword>
<feature type="signal peptide" evidence="6">
    <location>
        <begin position="1"/>
        <end position="36"/>
    </location>
</feature>
<dbReference type="Proteomes" id="UP000305760">
    <property type="component" value="Unassembled WGS sequence"/>
</dbReference>